<feature type="non-terminal residue" evidence="1">
    <location>
        <position position="1"/>
    </location>
</feature>
<accession>A0AC60PN94</accession>
<reference evidence="1 2" key="1">
    <citation type="journal article" date="2020" name="Cell">
        <title>Large-Scale Comparative Analyses of Tick Genomes Elucidate Their Genetic Diversity and Vector Capacities.</title>
        <authorList>
            <consortium name="Tick Genome and Microbiome Consortium (TIGMIC)"/>
            <person name="Jia N."/>
            <person name="Wang J."/>
            <person name="Shi W."/>
            <person name="Du L."/>
            <person name="Sun Y."/>
            <person name="Zhan W."/>
            <person name="Jiang J.F."/>
            <person name="Wang Q."/>
            <person name="Zhang B."/>
            <person name="Ji P."/>
            <person name="Bell-Sakyi L."/>
            <person name="Cui X.M."/>
            <person name="Yuan T.T."/>
            <person name="Jiang B.G."/>
            <person name="Yang W.F."/>
            <person name="Lam T.T."/>
            <person name="Chang Q.C."/>
            <person name="Ding S.J."/>
            <person name="Wang X.J."/>
            <person name="Zhu J.G."/>
            <person name="Ruan X.D."/>
            <person name="Zhao L."/>
            <person name="Wei J.T."/>
            <person name="Ye R.Z."/>
            <person name="Que T.C."/>
            <person name="Du C.H."/>
            <person name="Zhou Y.H."/>
            <person name="Cheng J.X."/>
            <person name="Dai P.F."/>
            <person name="Guo W.B."/>
            <person name="Han X.H."/>
            <person name="Huang E.J."/>
            <person name="Li L.F."/>
            <person name="Wei W."/>
            <person name="Gao Y.C."/>
            <person name="Liu J.Z."/>
            <person name="Shao H.Z."/>
            <person name="Wang X."/>
            <person name="Wang C.C."/>
            <person name="Yang T.C."/>
            <person name="Huo Q.B."/>
            <person name="Li W."/>
            <person name="Chen H.Y."/>
            <person name="Chen S.E."/>
            <person name="Zhou L.G."/>
            <person name="Ni X.B."/>
            <person name="Tian J.H."/>
            <person name="Sheng Y."/>
            <person name="Liu T."/>
            <person name="Pan Y.S."/>
            <person name="Xia L.Y."/>
            <person name="Li J."/>
            <person name="Zhao F."/>
            <person name="Cao W.C."/>
        </authorList>
    </citation>
    <scope>NUCLEOTIDE SEQUENCE [LARGE SCALE GENOMIC DNA]</scope>
    <source>
        <strain evidence="1">Iper-2018</strain>
    </source>
</reference>
<evidence type="ECO:0000313" key="2">
    <source>
        <dbReference type="Proteomes" id="UP000805193"/>
    </source>
</evidence>
<evidence type="ECO:0000313" key="1">
    <source>
        <dbReference type="EMBL" id="KAG0422478.1"/>
    </source>
</evidence>
<name>A0AC60PN94_IXOPE</name>
<proteinExistence type="predicted"/>
<keyword evidence="2" id="KW-1185">Reference proteome</keyword>
<gene>
    <name evidence="1" type="ORF">HPB47_001705</name>
</gene>
<protein>
    <submittedName>
        <fullName evidence="1">Uncharacterized protein</fullName>
    </submittedName>
</protein>
<dbReference type="Proteomes" id="UP000805193">
    <property type="component" value="Unassembled WGS sequence"/>
</dbReference>
<sequence>GRSLITWDKGGFARVHELTDLTTNRVYAGKIIPRSRLNRPYQKEKGGFARVHELTDLTTNRVYAGKIIPRSRLNRPYQKEKILREIDLHRPLVNKNVVRLHGFFGDSENIYIILEYCPRKSLVHLLKQRGQLTESEVRHFMRQLAEGVQYTHGQGVVHRDLKLGNMLLAEDLRLKIADFGLATRLTSEVTKK</sequence>
<comment type="caution">
    <text evidence="1">The sequence shown here is derived from an EMBL/GenBank/DDBJ whole genome shotgun (WGS) entry which is preliminary data.</text>
</comment>
<dbReference type="EMBL" id="JABSTQ010010224">
    <property type="protein sequence ID" value="KAG0422478.1"/>
    <property type="molecule type" value="Genomic_DNA"/>
</dbReference>
<organism evidence="1 2">
    <name type="scientific">Ixodes persulcatus</name>
    <name type="common">Taiga tick</name>
    <dbReference type="NCBI Taxonomy" id="34615"/>
    <lineage>
        <taxon>Eukaryota</taxon>
        <taxon>Metazoa</taxon>
        <taxon>Ecdysozoa</taxon>
        <taxon>Arthropoda</taxon>
        <taxon>Chelicerata</taxon>
        <taxon>Arachnida</taxon>
        <taxon>Acari</taxon>
        <taxon>Parasitiformes</taxon>
        <taxon>Ixodida</taxon>
        <taxon>Ixodoidea</taxon>
        <taxon>Ixodidae</taxon>
        <taxon>Ixodinae</taxon>
        <taxon>Ixodes</taxon>
    </lineage>
</organism>
<feature type="non-terminal residue" evidence="1">
    <location>
        <position position="192"/>
    </location>
</feature>